<feature type="transmembrane region" description="Helical" evidence="7">
    <location>
        <begin position="183"/>
        <end position="204"/>
    </location>
</feature>
<evidence type="ECO:0000256" key="3">
    <source>
        <dbReference type="ARBA" id="ARBA00022692"/>
    </source>
</evidence>
<accession>A0A6S7APP3</accession>
<organism evidence="9 10">
    <name type="scientific">Achromobacter kerstersii</name>
    <dbReference type="NCBI Taxonomy" id="1353890"/>
    <lineage>
        <taxon>Bacteria</taxon>
        <taxon>Pseudomonadati</taxon>
        <taxon>Pseudomonadota</taxon>
        <taxon>Betaproteobacteria</taxon>
        <taxon>Burkholderiales</taxon>
        <taxon>Alcaligenaceae</taxon>
        <taxon>Achromobacter</taxon>
    </lineage>
</organism>
<dbReference type="EMBL" id="CADIJQ010000014">
    <property type="protein sequence ID" value="CAB3741431.1"/>
    <property type="molecule type" value="Genomic_DNA"/>
</dbReference>
<dbReference type="AlphaFoldDB" id="A0A6S7APP3"/>
<keyword evidence="4 7" id="KW-1133">Transmembrane helix</keyword>
<comment type="subcellular location">
    <subcellularLocation>
        <location evidence="1">Cell membrane</location>
        <topology evidence="1">Multi-pass membrane protein</topology>
    </subcellularLocation>
</comment>
<evidence type="ECO:0000256" key="6">
    <source>
        <dbReference type="SAM" id="MobiDB-lite"/>
    </source>
</evidence>
<evidence type="ECO:0000313" key="10">
    <source>
        <dbReference type="Proteomes" id="UP000494269"/>
    </source>
</evidence>
<dbReference type="PANTHER" id="PTHR36115">
    <property type="entry name" value="PROLINE-RICH ANTIGEN HOMOLOG-RELATED"/>
    <property type="match status" value="1"/>
</dbReference>
<reference evidence="9 10" key="1">
    <citation type="submission" date="2020-04" db="EMBL/GenBank/DDBJ databases">
        <authorList>
            <person name="De Canck E."/>
        </authorList>
    </citation>
    <scope>NUCLEOTIDE SEQUENCE [LARGE SCALE GENOMIC DNA]</scope>
    <source>
        <strain evidence="9 10">LMG 3441</strain>
    </source>
</reference>
<evidence type="ECO:0000256" key="5">
    <source>
        <dbReference type="ARBA" id="ARBA00023136"/>
    </source>
</evidence>
<evidence type="ECO:0000259" key="8">
    <source>
        <dbReference type="Pfam" id="PF06271"/>
    </source>
</evidence>
<dbReference type="Proteomes" id="UP000494269">
    <property type="component" value="Unassembled WGS sequence"/>
</dbReference>
<dbReference type="Pfam" id="PF06271">
    <property type="entry name" value="RDD"/>
    <property type="match status" value="1"/>
</dbReference>
<evidence type="ECO:0000256" key="4">
    <source>
        <dbReference type="ARBA" id="ARBA00022989"/>
    </source>
</evidence>
<protein>
    <recommendedName>
        <fullName evidence="8">RDD domain-containing protein</fullName>
    </recommendedName>
</protein>
<keyword evidence="10" id="KW-1185">Reference proteome</keyword>
<evidence type="ECO:0000256" key="1">
    <source>
        <dbReference type="ARBA" id="ARBA00004651"/>
    </source>
</evidence>
<feature type="compositionally biased region" description="Low complexity" evidence="6">
    <location>
        <begin position="1"/>
        <end position="19"/>
    </location>
</feature>
<dbReference type="InterPro" id="IPR010432">
    <property type="entry name" value="RDD"/>
</dbReference>
<keyword evidence="3 7" id="KW-0812">Transmembrane</keyword>
<sequence>MPVKPATAKPAAATPKTAPSRPQQASLFPSIWSRLGATAIDGMFMAVAIIVLINAASYTYEGLAGTPSPILLTIAAGLLGWLLPAFMDAWGNGSPGKRLLKMRVVNRKGQAPGLLRSIWRHQLKYTLNVVLPGIFHHIQQMIFGERAMHNSLAGTHVVSSTADARAIAPAVAKARAVTSAGKFLFIVFGMLTLIVGGVIIGLAIKDSDKPDNPLHAEITRLDLVSDPVRRLAENHYQRTRAFPATLADLGVTQESLLGSGFSKLELNPVNGVLRFTIAGTPPTDGSPSLAGKHLAYLPEMRSEKKGGGIRRWECGSDDIAPDDRIYRCRHDTSAFAR</sequence>
<evidence type="ECO:0000256" key="2">
    <source>
        <dbReference type="ARBA" id="ARBA00022475"/>
    </source>
</evidence>
<dbReference type="InterPro" id="IPR051791">
    <property type="entry name" value="Pra-immunoreactive"/>
</dbReference>
<gene>
    <name evidence="9" type="ORF">LMG3441_05686</name>
</gene>
<feature type="domain" description="RDD" evidence="8">
    <location>
        <begin position="29"/>
        <end position="193"/>
    </location>
</feature>
<evidence type="ECO:0000313" key="9">
    <source>
        <dbReference type="EMBL" id="CAB3741431.1"/>
    </source>
</evidence>
<feature type="region of interest" description="Disordered" evidence="6">
    <location>
        <begin position="1"/>
        <end position="22"/>
    </location>
</feature>
<name>A0A6S7APP3_9BURK</name>
<feature type="transmembrane region" description="Helical" evidence="7">
    <location>
        <begin position="35"/>
        <end position="58"/>
    </location>
</feature>
<dbReference type="GO" id="GO:0005886">
    <property type="term" value="C:plasma membrane"/>
    <property type="evidence" value="ECO:0007669"/>
    <property type="project" value="UniProtKB-SubCell"/>
</dbReference>
<keyword evidence="5 7" id="KW-0472">Membrane</keyword>
<keyword evidence="2" id="KW-1003">Cell membrane</keyword>
<proteinExistence type="predicted"/>
<feature type="transmembrane region" description="Helical" evidence="7">
    <location>
        <begin position="70"/>
        <end position="91"/>
    </location>
</feature>
<evidence type="ECO:0000256" key="7">
    <source>
        <dbReference type="SAM" id="Phobius"/>
    </source>
</evidence>